<feature type="compositionally biased region" description="Basic residues" evidence="1">
    <location>
        <begin position="329"/>
        <end position="344"/>
    </location>
</feature>
<accession>A0A4R8Q5D3</accession>
<dbReference type="EMBL" id="QAPG01000385">
    <property type="protein sequence ID" value="TDZ28933.1"/>
    <property type="molecule type" value="Genomic_DNA"/>
</dbReference>
<keyword evidence="3" id="KW-1185">Reference proteome</keyword>
<comment type="caution">
    <text evidence="2">The sequence shown here is derived from an EMBL/GenBank/DDBJ whole genome shotgun (WGS) entry which is preliminary data.</text>
</comment>
<gene>
    <name evidence="2" type="ORF">C8035_v003862</name>
</gene>
<protein>
    <submittedName>
        <fullName evidence="2">Uncharacterized protein</fullName>
    </submittedName>
</protein>
<evidence type="ECO:0000313" key="2">
    <source>
        <dbReference type="EMBL" id="TDZ28933.1"/>
    </source>
</evidence>
<proteinExistence type="predicted"/>
<evidence type="ECO:0000313" key="3">
    <source>
        <dbReference type="Proteomes" id="UP000295083"/>
    </source>
</evidence>
<organism evidence="2 3">
    <name type="scientific">Colletotrichum spinosum</name>
    <dbReference type="NCBI Taxonomy" id="1347390"/>
    <lineage>
        <taxon>Eukaryota</taxon>
        <taxon>Fungi</taxon>
        <taxon>Dikarya</taxon>
        <taxon>Ascomycota</taxon>
        <taxon>Pezizomycotina</taxon>
        <taxon>Sordariomycetes</taxon>
        <taxon>Hypocreomycetidae</taxon>
        <taxon>Glomerellales</taxon>
        <taxon>Glomerellaceae</taxon>
        <taxon>Colletotrichum</taxon>
        <taxon>Colletotrichum orbiculare species complex</taxon>
    </lineage>
</organism>
<sequence>MVYPTNTVHPTNSAHSTKAVALYTIPTEGNGDSQISCELDLFIREEHPHSRACQSMKTPGEHLYNSIISPGGPRLPQDPATWHTFGFGRCRDDDSLWALLHVYSFACQEIRLTDKMLNEKARDLRTFKCDVDMILCRNPWYEGIILFIWLRQNQFIFDPANSCSKSRKRTLDSCIRDIAYYTFTPITVVHKRITDAMTNSFGYPTNKAPSNKVQFTLPTVPEEVEEEEDTGPIQSTPADVKKDEEGNVGPVETKALPALSQADMAKVLRTIDMGFSSDPKPANFDELLKEANDLLGGDALPADYKARIAGFSQKATATTEDISKESSTKKKKKKRRNRKKKKKTSASTEGNVPIAEDVDDTASADEVADSPNEKLTSTMK</sequence>
<feature type="region of interest" description="Disordered" evidence="1">
    <location>
        <begin position="314"/>
        <end position="380"/>
    </location>
</feature>
<reference evidence="2 3" key="1">
    <citation type="submission" date="2018-11" db="EMBL/GenBank/DDBJ databases">
        <title>Genome sequence and assembly of Colletotrichum spinosum.</title>
        <authorList>
            <person name="Gan P."/>
            <person name="Shirasu K."/>
        </authorList>
    </citation>
    <scope>NUCLEOTIDE SEQUENCE [LARGE SCALE GENOMIC DNA]</scope>
    <source>
        <strain evidence="2 3">CBS 515.97</strain>
    </source>
</reference>
<feature type="compositionally biased region" description="Acidic residues" evidence="1">
    <location>
        <begin position="356"/>
        <end position="368"/>
    </location>
</feature>
<dbReference type="AlphaFoldDB" id="A0A4R8Q5D3"/>
<dbReference type="Proteomes" id="UP000295083">
    <property type="component" value="Unassembled WGS sequence"/>
</dbReference>
<evidence type="ECO:0000256" key="1">
    <source>
        <dbReference type="SAM" id="MobiDB-lite"/>
    </source>
</evidence>
<feature type="region of interest" description="Disordered" evidence="1">
    <location>
        <begin position="221"/>
        <end position="256"/>
    </location>
</feature>
<name>A0A4R8Q5D3_9PEZI</name>